<organism evidence="1 2">
    <name type="scientific">Priestia aryabhattai</name>
    <name type="common">Bacillus aryabhattai</name>
    <dbReference type="NCBI Taxonomy" id="412384"/>
    <lineage>
        <taxon>Bacteria</taxon>
        <taxon>Bacillati</taxon>
        <taxon>Bacillota</taxon>
        <taxon>Bacilli</taxon>
        <taxon>Bacillales</taxon>
        <taxon>Bacillaceae</taxon>
        <taxon>Priestia</taxon>
    </lineage>
</organism>
<name>A0AAX6NDI5_PRIAR</name>
<evidence type="ECO:0000313" key="2">
    <source>
        <dbReference type="Proteomes" id="UP001269400"/>
    </source>
</evidence>
<sequence length="365" mass="42718">MSFEETFEEYINCYTEHKEKEIKLKVIKDAIKTHYNNQEERLMKINGVVARLKTKKEYSIKEDIYEYLEDYGYLPLVVSVNKALEKQFNLSSARTNQKSSVRLYTGGKAIVNSKSIVNRYSYIQDYDLEKLSDEFKRSFTEEKLAKASLEEVKAQLKDEMPSNSISTDYGTLKLTESYDFDMNVVFDRISKNKEAFIKMLEQNVYEILIFPEETRILMSGNDFLGEQTVEVLYSKPNVKTDSLFVKKRALNQYKKDGYAFSHFEIDIDPFEFFKTCKISMTKMNDLIQQGIIPEKDIEPFLEVVGETEFIEVLNEGSVEQQSSLHHQKLIERSQKYRSDTEEHYIVDSSLPSSTDIKIDIEDFNF</sequence>
<dbReference type="AlphaFoldDB" id="A0AAX6NDI5"/>
<dbReference type="Proteomes" id="UP001269400">
    <property type="component" value="Unassembled WGS sequence"/>
</dbReference>
<gene>
    <name evidence="1" type="ORF">O0Q50_21320</name>
</gene>
<dbReference type="EMBL" id="JAPTGD010000002">
    <property type="protein sequence ID" value="MDU9693720.1"/>
    <property type="molecule type" value="Genomic_DNA"/>
</dbReference>
<reference evidence="1" key="2">
    <citation type="submission" date="2022-12" db="EMBL/GenBank/DDBJ databases">
        <authorList>
            <person name="Dechsakulwatana C."/>
            <person name="Rungsihiranrut A."/>
            <person name="Muangchinda C."/>
            <person name="Ningthoujam R."/>
            <person name="Klankeo P."/>
            <person name="Pinyakong O."/>
        </authorList>
    </citation>
    <scope>NUCLEOTIDE SEQUENCE</scope>
    <source>
        <strain evidence="1">TL01-2</strain>
    </source>
</reference>
<dbReference type="RefSeq" id="WP_316910939.1">
    <property type="nucleotide sequence ID" value="NZ_JAPTGD010000002.1"/>
</dbReference>
<reference evidence="1" key="1">
    <citation type="journal article" date="2022" name="J Environ Chem Eng">
        <title>Biodegradation of petroleum oil using a constructed nonpathogenic and heavy metal-tolerant bacterial consortium isolated from marine sponges.</title>
        <authorList>
            <person name="Dechsakulwatana C."/>
            <person name="Rungsihiranrut A."/>
            <person name="Muangchinda C."/>
            <person name="Ningthoujam R."/>
            <person name="Klankeo P."/>
            <person name="Pinyakong O."/>
        </authorList>
    </citation>
    <scope>NUCLEOTIDE SEQUENCE</scope>
    <source>
        <strain evidence="1">TL01-2</strain>
    </source>
</reference>
<comment type="caution">
    <text evidence="1">The sequence shown here is derived from an EMBL/GenBank/DDBJ whole genome shotgun (WGS) entry which is preliminary data.</text>
</comment>
<protein>
    <submittedName>
        <fullName evidence="1">Uncharacterized protein</fullName>
    </submittedName>
</protein>
<evidence type="ECO:0000313" key="1">
    <source>
        <dbReference type="EMBL" id="MDU9693720.1"/>
    </source>
</evidence>
<proteinExistence type="predicted"/>
<accession>A0AAX6NDI5</accession>